<dbReference type="InterPro" id="IPR002347">
    <property type="entry name" value="SDR_fam"/>
</dbReference>
<dbReference type="PANTHER" id="PTHR24321">
    <property type="entry name" value="DEHYDROGENASES, SHORT CHAIN"/>
    <property type="match status" value="1"/>
</dbReference>
<dbReference type="Gene3D" id="3.40.50.720">
    <property type="entry name" value="NAD(P)-binding Rossmann-like Domain"/>
    <property type="match status" value="1"/>
</dbReference>
<comment type="similarity">
    <text evidence="1">Belongs to the short-chain dehydrogenases/reductases (SDR) family.</text>
</comment>
<dbReference type="InterPro" id="IPR036291">
    <property type="entry name" value="NAD(P)-bd_dom_sf"/>
</dbReference>
<dbReference type="NCBIfam" id="NF005559">
    <property type="entry name" value="PRK07231.1"/>
    <property type="match status" value="1"/>
</dbReference>
<evidence type="ECO:0000256" key="1">
    <source>
        <dbReference type="ARBA" id="ARBA00006484"/>
    </source>
</evidence>
<organism evidence="3 4">
    <name type="scientific">Altererythrobacter arenosus</name>
    <dbReference type="NCBI Taxonomy" id="3032592"/>
    <lineage>
        <taxon>Bacteria</taxon>
        <taxon>Pseudomonadati</taxon>
        <taxon>Pseudomonadota</taxon>
        <taxon>Alphaproteobacteria</taxon>
        <taxon>Sphingomonadales</taxon>
        <taxon>Erythrobacteraceae</taxon>
        <taxon>Altererythrobacter</taxon>
    </lineage>
</organism>
<protein>
    <submittedName>
        <fullName evidence="3">SDR family NAD(P)-dependent oxidoreductase</fullName>
    </submittedName>
</protein>
<dbReference type="RefSeq" id="WP_278015032.1">
    <property type="nucleotide sequence ID" value="NZ_CP121106.1"/>
</dbReference>
<name>A0ABY8FT56_9SPHN</name>
<evidence type="ECO:0000313" key="4">
    <source>
        <dbReference type="Proteomes" id="UP001215827"/>
    </source>
</evidence>
<evidence type="ECO:0000256" key="2">
    <source>
        <dbReference type="ARBA" id="ARBA00023002"/>
    </source>
</evidence>
<dbReference type="SUPFAM" id="SSF51735">
    <property type="entry name" value="NAD(P)-binding Rossmann-fold domains"/>
    <property type="match status" value="1"/>
</dbReference>
<dbReference type="PRINTS" id="PR00081">
    <property type="entry name" value="GDHRDH"/>
</dbReference>
<evidence type="ECO:0000313" key="3">
    <source>
        <dbReference type="EMBL" id="WFL76266.1"/>
    </source>
</evidence>
<keyword evidence="2" id="KW-0560">Oxidoreductase</keyword>
<accession>A0ABY8FT56</accession>
<gene>
    <name evidence="3" type="ORF">P7228_09670</name>
</gene>
<dbReference type="PANTHER" id="PTHR24321:SF8">
    <property type="entry name" value="ESTRADIOL 17-BETA-DEHYDROGENASE 8-RELATED"/>
    <property type="match status" value="1"/>
</dbReference>
<sequence length="289" mass="30303">MRFSGKTVVITGAGSGIGEEAARLFATEGATVYASDIDEANGRRVADGSANDTGGSIRFKRCDVCSPAEIKALMDHAAGETGGIDVLFNNAGAPGERPPIHEIEPDEWDRTMDLLLRSVAMCIRYAAPHMMGRPGASIVNVSSVAAVGPGYSPTAYAVAKAGVLHLTKMAAADLAQFNIRVNAIQPGFINTNIFTRNLAVTDDQKELAKGMIAQMSSNAQPVKRGGQSRDIAEACAYLASDAAGFVTGTSLLVDGGLTLGPRYSWDPDEPGVYAPLEALEEEARQAQAE</sequence>
<dbReference type="Pfam" id="PF13561">
    <property type="entry name" value="adh_short_C2"/>
    <property type="match status" value="1"/>
</dbReference>
<keyword evidence="4" id="KW-1185">Reference proteome</keyword>
<dbReference type="PRINTS" id="PR00080">
    <property type="entry name" value="SDRFAMILY"/>
</dbReference>
<dbReference type="CDD" id="cd05233">
    <property type="entry name" value="SDR_c"/>
    <property type="match status" value="1"/>
</dbReference>
<dbReference type="EMBL" id="CP121106">
    <property type="protein sequence ID" value="WFL76266.1"/>
    <property type="molecule type" value="Genomic_DNA"/>
</dbReference>
<reference evidence="3 4" key="1">
    <citation type="submission" date="2023-03" db="EMBL/GenBank/DDBJ databases">
        <title>Altererythrobacter sp. CAU 1644 isolated from sand.</title>
        <authorList>
            <person name="Kim W."/>
        </authorList>
    </citation>
    <scope>NUCLEOTIDE SEQUENCE [LARGE SCALE GENOMIC DNA]</scope>
    <source>
        <strain evidence="3 4">CAU 1644</strain>
    </source>
</reference>
<proteinExistence type="inferred from homology"/>
<dbReference type="Proteomes" id="UP001215827">
    <property type="component" value="Chromosome"/>
</dbReference>